<evidence type="ECO:0000313" key="1">
    <source>
        <dbReference type="EMBL" id="MBX7291270.1"/>
    </source>
</evidence>
<dbReference type="KEGG" id="cchv:BTM20_06020"/>
<evidence type="ECO:0000313" key="2">
    <source>
        <dbReference type="Proteomes" id="UP000775179"/>
    </source>
</evidence>
<name>A0ABD4RJ85_9CLOT</name>
<dbReference type="EMBL" id="JAIFTX010000020">
    <property type="protein sequence ID" value="MBX7291270.1"/>
    <property type="molecule type" value="Genomic_DNA"/>
</dbReference>
<protein>
    <submittedName>
        <fullName evidence="1">Uncharacterized protein</fullName>
    </submittedName>
</protein>
<dbReference type="GeneID" id="66301415"/>
<organism evidence="1 2">
    <name type="scientific">Clostridium chauvoei</name>
    <dbReference type="NCBI Taxonomy" id="46867"/>
    <lineage>
        <taxon>Bacteria</taxon>
        <taxon>Bacillati</taxon>
        <taxon>Bacillota</taxon>
        <taxon>Clostridia</taxon>
        <taxon>Eubacteriales</taxon>
        <taxon>Clostridiaceae</taxon>
        <taxon>Clostridium</taxon>
    </lineage>
</organism>
<dbReference type="AlphaFoldDB" id="A0ABD4RJ85"/>
<accession>A0ABD4RJ85</accession>
<proteinExistence type="predicted"/>
<comment type="caution">
    <text evidence="1">The sequence shown here is derived from an EMBL/GenBank/DDBJ whole genome shotgun (WGS) entry which is preliminary data.</text>
</comment>
<reference evidence="1 2" key="1">
    <citation type="submission" date="2021-08" db="EMBL/GenBank/DDBJ databases">
        <title>Genome sequence analysis of Clostridium chauvoei strains of European origin and evaluation of typing options for outbreak investigations.</title>
        <authorList>
            <person name="Abdel-Glil M."/>
            <person name="Thomas P."/>
            <person name="Seyboldt C."/>
        </authorList>
    </citation>
    <scope>NUCLEOTIDE SEQUENCE [LARGE SCALE GENOMIC DNA]</scope>
    <source>
        <strain evidence="1 2">S0260-09</strain>
    </source>
</reference>
<sequence>MSYYSKGKYPNDMDNHFDDEEYGMCEKSEKIERPEKCESLEKANFCDFDKPVFEKESKKDRQVCNFEAVKTISFRPCDIKEKENITLNIDCTGRILTLNVFLKDVCINNTVLVGILLCDKNEDKIIGFKVKKETVPQGKCDESTCRDFYMGKFTFIVPEEELCSSRKLKVKVIAQYTDIDLCK</sequence>
<dbReference type="RefSeq" id="WP_021875407.1">
    <property type="nucleotide sequence ID" value="NZ_CP018624.1"/>
</dbReference>
<dbReference type="Proteomes" id="UP000775179">
    <property type="component" value="Unassembled WGS sequence"/>
</dbReference>
<gene>
    <name evidence="1" type="ORF">K4H94_09605</name>
</gene>